<sequence length="309" mass="32535">MIPVQHDGDAPAAAGKNGPVTDLVTNTPVRAEAERAAIAAADAAQVEIRELTELAELSAGCRLFDSIWRPEPGNRPVTTELLRAMSAAGNYVAGAFEGGELLGACFGFFGPPPKGLHSHIAGVAPGGLGRGLGFALKQHQRAWVLRQDVRTISWTFDPLVRRNAHFNLTKLAARAASYLPDFYGPMRDGINGATRTDRILITWDLADAQVRAAALGDPPQLDLNELRSQGAALALSADSDGRPVPGPADARVALVAVPPDIEAVRKTDPALARSWRSALGEVLPGLLAAGAAVTGFDRAGWYVVTKECS</sequence>
<dbReference type="PANTHER" id="PTHR41700">
    <property type="entry name" value="GCN5-RELATED N-ACETYLTRANSFERASE"/>
    <property type="match status" value="1"/>
</dbReference>
<dbReference type="InterPro" id="IPR016181">
    <property type="entry name" value="Acyl_CoA_acyltransferase"/>
</dbReference>
<feature type="region of interest" description="Disordered" evidence="1">
    <location>
        <begin position="1"/>
        <end position="22"/>
    </location>
</feature>
<dbReference type="EMBL" id="BAAAZN010000014">
    <property type="protein sequence ID" value="GAA3566644.1"/>
    <property type="molecule type" value="Genomic_DNA"/>
</dbReference>
<evidence type="ECO:0000256" key="1">
    <source>
        <dbReference type="SAM" id="MobiDB-lite"/>
    </source>
</evidence>
<reference evidence="3" key="1">
    <citation type="journal article" date="2019" name="Int. J. Syst. Evol. Microbiol.">
        <title>The Global Catalogue of Microorganisms (GCM) 10K type strain sequencing project: providing services to taxonomists for standard genome sequencing and annotation.</title>
        <authorList>
            <consortium name="The Broad Institute Genomics Platform"/>
            <consortium name="The Broad Institute Genome Sequencing Center for Infectious Disease"/>
            <person name="Wu L."/>
            <person name="Ma J."/>
        </authorList>
    </citation>
    <scope>NUCLEOTIDE SEQUENCE [LARGE SCALE GENOMIC DNA]</scope>
    <source>
        <strain evidence="3">JCM 16898</strain>
    </source>
</reference>
<name>A0ABP6XGH1_9PSEU</name>
<dbReference type="Gene3D" id="3.40.630.30">
    <property type="match status" value="1"/>
</dbReference>
<proteinExistence type="predicted"/>
<dbReference type="Proteomes" id="UP001500689">
    <property type="component" value="Unassembled WGS sequence"/>
</dbReference>
<evidence type="ECO:0000313" key="3">
    <source>
        <dbReference type="Proteomes" id="UP001500689"/>
    </source>
</evidence>
<protein>
    <recommendedName>
        <fullName evidence="4">GNAT superfamily acetyltransferase</fullName>
    </recommendedName>
</protein>
<evidence type="ECO:0008006" key="4">
    <source>
        <dbReference type="Google" id="ProtNLM"/>
    </source>
</evidence>
<organism evidence="2 3">
    <name type="scientific">Amycolatopsis ultiminotia</name>
    <dbReference type="NCBI Taxonomy" id="543629"/>
    <lineage>
        <taxon>Bacteria</taxon>
        <taxon>Bacillati</taxon>
        <taxon>Actinomycetota</taxon>
        <taxon>Actinomycetes</taxon>
        <taxon>Pseudonocardiales</taxon>
        <taxon>Pseudonocardiaceae</taxon>
        <taxon>Amycolatopsis</taxon>
    </lineage>
</organism>
<accession>A0ABP6XGH1</accession>
<gene>
    <name evidence="2" type="ORF">GCM10022222_58160</name>
</gene>
<keyword evidence="3" id="KW-1185">Reference proteome</keyword>
<comment type="caution">
    <text evidence="2">The sequence shown here is derived from an EMBL/GenBank/DDBJ whole genome shotgun (WGS) entry which is preliminary data.</text>
</comment>
<dbReference type="SUPFAM" id="SSF55729">
    <property type="entry name" value="Acyl-CoA N-acyltransferases (Nat)"/>
    <property type="match status" value="1"/>
</dbReference>
<dbReference type="PANTHER" id="PTHR41700:SF1">
    <property type="entry name" value="N-ACETYLTRANSFERASE DOMAIN-CONTAINING PROTEIN"/>
    <property type="match status" value="1"/>
</dbReference>
<evidence type="ECO:0000313" key="2">
    <source>
        <dbReference type="EMBL" id="GAA3566644.1"/>
    </source>
</evidence>
<dbReference type="InterPro" id="IPR038764">
    <property type="entry name" value="GNAT_N_AcTrfase_prd"/>
</dbReference>